<dbReference type="AlphaFoldDB" id="A0A1G6TW89"/>
<evidence type="ECO:0000256" key="5">
    <source>
        <dbReference type="ARBA" id="ARBA00023136"/>
    </source>
</evidence>
<dbReference type="EMBL" id="FNAG01000002">
    <property type="protein sequence ID" value="SDD33442.1"/>
    <property type="molecule type" value="Genomic_DNA"/>
</dbReference>
<dbReference type="GO" id="GO:0016020">
    <property type="term" value="C:membrane"/>
    <property type="evidence" value="ECO:0007669"/>
    <property type="project" value="UniProtKB-SubCell"/>
</dbReference>
<keyword evidence="4 6" id="KW-1133">Transmembrane helix</keyword>
<dbReference type="Gene3D" id="1.10.3730.20">
    <property type="match status" value="1"/>
</dbReference>
<sequence>MPIQFGLGEAFALLSALAWAVGVILYSKLGTWLPPLQLNFIKNALVLGMLAGAVPLVHGLALPDMSAAEIAIAVTSGVIGLALADTLYLKALNQLGAGRMGIIGNLYSPFVIALSFVFLGERLGPLQIVGFVLVSSGVLLVSSKRERDTGGPSVLSGVLLGVLAILLMAVAIVMVKRVLEAQPLVWISLIRMGGALLGLLLIVGLRGELRSLNPRHMRVHWPTLLIAAFVGQFLSTLFWLGGYKYTDAMVAAILNESSSAFIVLLAWLWLREPMDRRRACGIALAMAGVGCMVV</sequence>
<feature type="transmembrane region" description="Helical" evidence="6">
    <location>
        <begin position="101"/>
        <end position="119"/>
    </location>
</feature>
<evidence type="ECO:0000256" key="1">
    <source>
        <dbReference type="ARBA" id="ARBA00004141"/>
    </source>
</evidence>
<feature type="transmembrane region" description="Helical" evidence="6">
    <location>
        <begin position="125"/>
        <end position="142"/>
    </location>
</feature>
<feature type="transmembrane region" description="Helical" evidence="6">
    <location>
        <begin position="154"/>
        <end position="175"/>
    </location>
</feature>
<dbReference type="Pfam" id="PF00892">
    <property type="entry name" value="EamA"/>
    <property type="match status" value="2"/>
</dbReference>
<dbReference type="InterPro" id="IPR037185">
    <property type="entry name" value="EmrE-like"/>
</dbReference>
<dbReference type="PANTHER" id="PTHR32322">
    <property type="entry name" value="INNER MEMBRANE TRANSPORTER"/>
    <property type="match status" value="1"/>
</dbReference>
<feature type="transmembrane region" description="Helical" evidence="6">
    <location>
        <begin position="6"/>
        <end position="26"/>
    </location>
</feature>
<dbReference type="STRING" id="265719.SAMN04488509_10243"/>
<name>A0A1G6TW89_9GAMM</name>
<protein>
    <submittedName>
        <fullName evidence="8">Uncharacterized membrane protein</fullName>
    </submittedName>
</protein>
<evidence type="ECO:0000313" key="9">
    <source>
        <dbReference type="Proteomes" id="UP000199603"/>
    </source>
</evidence>
<dbReference type="InterPro" id="IPR050638">
    <property type="entry name" value="AA-Vitamin_Transporters"/>
</dbReference>
<comment type="subcellular location">
    <subcellularLocation>
        <location evidence="1">Membrane</location>
        <topology evidence="1">Multi-pass membrane protein</topology>
    </subcellularLocation>
</comment>
<dbReference type="InterPro" id="IPR000620">
    <property type="entry name" value="EamA_dom"/>
</dbReference>
<evidence type="ECO:0000256" key="3">
    <source>
        <dbReference type="ARBA" id="ARBA00022692"/>
    </source>
</evidence>
<accession>A0A1G6TW89</accession>
<dbReference type="RefSeq" id="WP_176764012.1">
    <property type="nucleotide sequence ID" value="NZ_FNAG01000002.1"/>
</dbReference>
<evidence type="ECO:0000256" key="6">
    <source>
        <dbReference type="SAM" id="Phobius"/>
    </source>
</evidence>
<keyword evidence="3 6" id="KW-0812">Transmembrane</keyword>
<evidence type="ECO:0000313" key="8">
    <source>
        <dbReference type="EMBL" id="SDD33442.1"/>
    </source>
</evidence>
<feature type="transmembrane region" description="Helical" evidence="6">
    <location>
        <begin position="248"/>
        <end position="270"/>
    </location>
</feature>
<dbReference type="Proteomes" id="UP000199603">
    <property type="component" value="Unassembled WGS sequence"/>
</dbReference>
<dbReference type="SUPFAM" id="SSF103481">
    <property type="entry name" value="Multidrug resistance efflux transporter EmrE"/>
    <property type="match status" value="2"/>
</dbReference>
<keyword evidence="9" id="KW-1185">Reference proteome</keyword>
<gene>
    <name evidence="8" type="ORF">SAMN04488509_10243</name>
</gene>
<feature type="transmembrane region" description="Helical" evidence="6">
    <location>
        <begin position="224"/>
        <end position="242"/>
    </location>
</feature>
<evidence type="ECO:0000256" key="4">
    <source>
        <dbReference type="ARBA" id="ARBA00022989"/>
    </source>
</evidence>
<evidence type="ECO:0000259" key="7">
    <source>
        <dbReference type="Pfam" id="PF00892"/>
    </source>
</evidence>
<feature type="domain" description="EamA" evidence="7">
    <location>
        <begin position="7"/>
        <end position="142"/>
    </location>
</feature>
<feature type="transmembrane region" description="Helical" evidence="6">
    <location>
        <begin position="38"/>
        <end position="58"/>
    </location>
</feature>
<dbReference type="PANTHER" id="PTHR32322:SF2">
    <property type="entry name" value="EAMA DOMAIN-CONTAINING PROTEIN"/>
    <property type="match status" value="1"/>
</dbReference>
<keyword evidence="5 6" id="KW-0472">Membrane</keyword>
<comment type="similarity">
    <text evidence="2">Belongs to the EamA transporter family.</text>
</comment>
<proteinExistence type="inferred from homology"/>
<feature type="domain" description="EamA" evidence="7">
    <location>
        <begin position="156"/>
        <end position="292"/>
    </location>
</feature>
<evidence type="ECO:0000256" key="2">
    <source>
        <dbReference type="ARBA" id="ARBA00007362"/>
    </source>
</evidence>
<feature type="transmembrane region" description="Helical" evidence="6">
    <location>
        <begin position="70"/>
        <end position="89"/>
    </location>
</feature>
<organism evidence="8 9">
    <name type="scientific">Aquimonas voraii</name>
    <dbReference type="NCBI Taxonomy" id="265719"/>
    <lineage>
        <taxon>Bacteria</taxon>
        <taxon>Pseudomonadati</taxon>
        <taxon>Pseudomonadota</taxon>
        <taxon>Gammaproteobacteria</taxon>
        <taxon>Lysobacterales</taxon>
        <taxon>Lysobacteraceae</taxon>
        <taxon>Aquimonas</taxon>
    </lineage>
</organism>
<feature type="transmembrane region" description="Helical" evidence="6">
    <location>
        <begin position="181"/>
        <end position="203"/>
    </location>
</feature>
<reference evidence="8 9" key="1">
    <citation type="submission" date="2016-10" db="EMBL/GenBank/DDBJ databases">
        <authorList>
            <person name="de Groot N.N."/>
        </authorList>
    </citation>
    <scope>NUCLEOTIDE SEQUENCE [LARGE SCALE GENOMIC DNA]</scope>
    <source>
        <strain evidence="8 9">DSM 16957</strain>
    </source>
</reference>